<feature type="domain" description="HTH iclR-type" evidence="4">
    <location>
        <begin position="7"/>
        <end position="68"/>
    </location>
</feature>
<dbReference type="GO" id="GO:0003700">
    <property type="term" value="F:DNA-binding transcription factor activity"/>
    <property type="evidence" value="ECO:0007669"/>
    <property type="project" value="TreeGrafter"/>
</dbReference>
<dbReference type="Pfam" id="PF01614">
    <property type="entry name" value="IclR_C"/>
    <property type="match status" value="1"/>
</dbReference>
<dbReference type="Pfam" id="PF09339">
    <property type="entry name" value="HTH_IclR"/>
    <property type="match status" value="1"/>
</dbReference>
<dbReference type="InterPro" id="IPR036388">
    <property type="entry name" value="WH-like_DNA-bd_sf"/>
</dbReference>
<dbReference type="PROSITE" id="PS51077">
    <property type="entry name" value="HTH_ICLR"/>
    <property type="match status" value="1"/>
</dbReference>
<gene>
    <name evidence="6" type="ORF">FHS49_003771</name>
</gene>
<comment type="caution">
    <text evidence="6">The sequence shown here is derived from an EMBL/GenBank/DDBJ whole genome shotgun (WGS) entry which is preliminary data.</text>
</comment>
<dbReference type="PANTHER" id="PTHR30136">
    <property type="entry name" value="HELIX-TURN-HELIX TRANSCRIPTIONAL REGULATOR, ICLR FAMILY"/>
    <property type="match status" value="1"/>
</dbReference>
<name>A0A7W9EH34_9SPHN</name>
<dbReference type="PANTHER" id="PTHR30136:SF23">
    <property type="entry name" value="DNA-BINDING TRANSCRIPTIONAL ACTIVATOR MHPR"/>
    <property type="match status" value="1"/>
</dbReference>
<evidence type="ECO:0000256" key="1">
    <source>
        <dbReference type="ARBA" id="ARBA00023015"/>
    </source>
</evidence>
<feature type="domain" description="IclR-ED" evidence="5">
    <location>
        <begin position="69"/>
        <end position="256"/>
    </location>
</feature>
<accession>A0A7W9EH34</accession>
<dbReference type="InterPro" id="IPR050707">
    <property type="entry name" value="HTH_MetabolicPath_Reg"/>
</dbReference>
<dbReference type="InterPro" id="IPR014757">
    <property type="entry name" value="Tscrpt_reg_IclR_C"/>
</dbReference>
<sequence>MEKGVPIRSVSRSIAVLQIINRYGSLSMMEIARQSTMPYPTAYRIVQTLMHEGLVEQEPSRKNYRPTALVHSLAHGYQPGSRLVSVSRPLIHDLTKAVGWPVSITVRVGTNMVVRDSTHAETSLTFENYYPGFTLPILDCASGRVCLAHMSSEEREDVRRWMGQLDNTDPRINQFYTPELLAKIRSEGYAAQGWGRHNLTPGKTSSIAVPIMRGGHFEAALTLIYFAASMKQPDAIARYVETMTATAAKIGVGMADA</sequence>
<keyword evidence="7" id="KW-1185">Reference proteome</keyword>
<dbReference type="Proteomes" id="UP000549617">
    <property type="component" value="Unassembled WGS sequence"/>
</dbReference>
<dbReference type="GO" id="GO:0045892">
    <property type="term" value="P:negative regulation of DNA-templated transcription"/>
    <property type="evidence" value="ECO:0007669"/>
    <property type="project" value="TreeGrafter"/>
</dbReference>
<evidence type="ECO:0000313" key="7">
    <source>
        <dbReference type="Proteomes" id="UP000549617"/>
    </source>
</evidence>
<dbReference type="SUPFAM" id="SSF55781">
    <property type="entry name" value="GAF domain-like"/>
    <property type="match status" value="1"/>
</dbReference>
<evidence type="ECO:0000256" key="2">
    <source>
        <dbReference type="ARBA" id="ARBA00023125"/>
    </source>
</evidence>
<dbReference type="SUPFAM" id="SSF46785">
    <property type="entry name" value="Winged helix' DNA-binding domain"/>
    <property type="match status" value="1"/>
</dbReference>
<reference evidence="6 7" key="1">
    <citation type="submission" date="2020-08" db="EMBL/GenBank/DDBJ databases">
        <title>Genomic Encyclopedia of Type Strains, Phase IV (KMG-IV): sequencing the most valuable type-strain genomes for metagenomic binning, comparative biology and taxonomic classification.</title>
        <authorList>
            <person name="Goeker M."/>
        </authorList>
    </citation>
    <scope>NUCLEOTIDE SEQUENCE [LARGE SCALE GENOMIC DNA]</scope>
    <source>
        <strain evidence="6 7">DSM 25079</strain>
    </source>
</reference>
<dbReference type="RefSeq" id="WP_184021903.1">
    <property type="nucleotide sequence ID" value="NZ_JACIJC010000008.1"/>
</dbReference>
<evidence type="ECO:0000259" key="5">
    <source>
        <dbReference type="PROSITE" id="PS51078"/>
    </source>
</evidence>
<dbReference type="EMBL" id="JACIJC010000008">
    <property type="protein sequence ID" value="MBB5687725.1"/>
    <property type="molecule type" value="Genomic_DNA"/>
</dbReference>
<keyword evidence="2" id="KW-0238">DNA-binding</keyword>
<dbReference type="Gene3D" id="1.10.10.10">
    <property type="entry name" value="Winged helix-like DNA-binding domain superfamily/Winged helix DNA-binding domain"/>
    <property type="match status" value="1"/>
</dbReference>
<dbReference type="SMART" id="SM00346">
    <property type="entry name" value="HTH_ICLR"/>
    <property type="match status" value="1"/>
</dbReference>
<dbReference type="PROSITE" id="PS51078">
    <property type="entry name" value="ICLR_ED"/>
    <property type="match status" value="1"/>
</dbReference>
<dbReference type="GO" id="GO:0003677">
    <property type="term" value="F:DNA binding"/>
    <property type="evidence" value="ECO:0007669"/>
    <property type="project" value="UniProtKB-KW"/>
</dbReference>
<dbReference type="InterPro" id="IPR005471">
    <property type="entry name" value="Tscrpt_reg_IclR_N"/>
</dbReference>
<organism evidence="6 7">
    <name type="scientific">Sphingobium boeckii</name>
    <dbReference type="NCBI Taxonomy" id="1082345"/>
    <lineage>
        <taxon>Bacteria</taxon>
        <taxon>Pseudomonadati</taxon>
        <taxon>Pseudomonadota</taxon>
        <taxon>Alphaproteobacteria</taxon>
        <taxon>Sphingomonadales</taxon>
        <taxon>Sphingomonadaceae</taxon>
        <taxon>Sphingobium</taxon>
    </lineage>
</organism>
<evidence type="ECO:0000313" key="6">
    <source>
        <dbReference type="EMBL" id="MBB5687725.1"/>
    </source>
</evidence>
<dbReference type="InterPro" id="IPR036390">
    <property type="entry name" value="WH_DNA-bd_sf"/>
</dbReference>
<protein>
    <submittedName>
        <fullName evidence="6">IclR family mhp operon transcriptional activator</fullName>
    </submittedName>
</protein>
<evidence type="ECO:0000259" key="4">
    <source>
        <dbReference type="PROSITE" id="PS51077"/>
    </source>
</evidence>
<keyword evidence="1" id="KW-0805">Transcription regulation</keyword>
<proteinExistence type="predicted"/>
<dbReference type="AlphaFoldDB" id="A0A7W9EH34"/>
<keyword evidence="3" id="KW-0804">Transcription</keyword>
<dbReference type="InterPro" id="IPR029016">
    <property type="entry name" value="GAF-like_dom_sf"/>
</dbReference>
<evidence type="ECO:0000256" key="3">
    <source>
        <dbReference type="ARBA" id="ARBA00023163"/>
    </source>
</evidence>
<dbReference type="Gene3D" id="3.30.450.40">
    <property type="match status" value="1"/>
</dbReference>